<dbReference type="Proteomes" id="UP000036681">
    <property type="component" value="Unplaced"/>
</dbReference>
<sequence>MSDRSDILAANFRFGTFFRNAELQGPGVTPLILKSFDFCGKSMILEKYRNIGQIVINVAQNRCHQQNTEKLRVSR</sequence>
<dbReference type="AlphaFoldDB" id="A0A0M3I4V0"/>
<proteinExistence type="predicted"/>
<protein>
    <submittedName>
        <fullName evidence="2">Uncharacterized protein</fullName>
    </submittedName>
</protein>
<reference evidence="2" key="1">
    <citation type="submission" date="2017-02" db="UniProtKB">
        <authorList>
            <consortium name="WormBaseParasite"/>
        </authorList>
    </citation>
    <scope>IDENTIFICATION</scope>
</reference>
<accession>A0A0M3I4V0</accession>
<keyword evidence="1" id="KW-1185">Reference proteome</keyword>
<evidence type="ECO:0000313" key="2">
    <source>
        <dbReference type="WBParaSite" id="ALUE_0001186301-mRNA-1"/>
    </source>
</evidence>
<evidence type="ECO:0000313" key="1">
    <source>
        <dbReference type="Proteomes" id="UP000036681"/>
    </source>
</evidence>
<organism evidence="1 2">
    <name type="scientific">Ascaris lumbricoides</name>
    <name type="common">Giant roundworm</name>
    <dbReference type="NCBI Taxonomy" id="6252"/>
    <lineage>
        <taxon>Eukaryota</taxon>
        <taxon>Metazoa</taxon>
        <taxon>Ecdysozoa</taxon>
        <taxon>Nematoda</taxon>
        <taxon>Chromadorea</taxon>
        <taxon>Rhabditida</taxon>
        <taxon>Spirurina</taxon>
        <taxon>Ascaridomorpha</taxon>
        <taxon>Ascaridoidea</taxon>
        <taxon>Ascarididae</taxon>
        <taxon>Ascaris</taxon>
    </lineage>
</organism>
<dbReference type="WBParaSite" id="ALUE_0001186301-mRNA-1">
    <property type="protein sequence ID" value="ALUE_0001186301-mRNA-1"/>
    <property type="gene ID" value="ALUE_0001186301"/>
</dbReference>
<name>A0A0M3I4V0_ASCLU</name>